<reference evidence="2 3" key="1">
    <citation type="submission" date="2017-09" db="EMBL/GenBank/DDBJ databases">
        <title>The diverse metabolic capabilities of V. boronicumulans make it an excellent choice for continued studies on novel biodegradation.</title>
        <authorList>
            <person name="Sun S."/>
        </authorList>
    </citation>
    <scope>NUCLEOTIDE SEQUENCE [LARGE SCALE GENOMIC DNA]</scope>
    <source>
        <strain evidence="2 3">J1</strain>
    </source>
</reference>
<dbReference type="Proteomes" id="UP000217154">
    <property type="component" value="Chromosome"/>
</dbReference>
<dbReference type="GO" id="GO:0008168">
    <property type="term" value="F:methyltransferase activity"/>
    <property type="evidence" value="ECO:0007669"/>
    <property type="project" value="UniProtKB-KW"/>
</dbReference>
<dbReference type="AlphaFoldDB" id="A0A250DRL0"/>
<dbReference type="SUPFAM" id="SSF53335">
    <property type="entry name" value="S-adenosyl-L-methionine-dependent methyltransferases"/>
    <property type="match status" value="1"/>
</dbReference>
<dbReference type="EMBL" id="CP023284">
    <property type="protein sequence ID" value="ATA56988.1"/>
    <property type="molecule type" value="Genomic_DNA"/>
</dbReference>
<keyword evidence="2" id="KW-0808">Transferase</keyword>
<dbReference type="Pfam" id="PF13649">
    <property type="entry name" value="Methyltransf_25"/>
    <property type="match status" value="1"/>
</dbReference>
<dbReference type="RefSeq" id="WP_095747014.1">
    <property type="nucleotide sequence ID" value="NZ_CP023284.1"/>
</dbReference>
<evidence type="ECO:0000313" key="2">
    <source>
        <dbReference type="EMBL" id="ATA56988.1"/>
    </source>
</evidence>
<accession>A0A250DRL0</accession>
<proteinExistence type="predicted"/>
<sequence length="307" mass="34413">MQASAQAVGIDVIHSRSLDHYQDKIEQVYADTPDQWRKAIGNELWYQYGVFDEKMDPHDLPLDASGRRHMEHQFELAEQAGADLSPATVRRAIDIGCGWGPVLKFIAQRYPQCARIDGVNVSRPQLESARELIAHEGLADRVRLYQCNAKDIGELPDAQVPYDLAILRGSLIHFTPEVLEQAMASLSARMRTGGTVIISESLYKVDLATYKSHIPDKVDRAASGYRKTPDGVKQVLERHGFAVLDQRVLPSNAEVIRWYGLVKDNLDAHHPTSKTATFTELRDIAVSFSDALRKDKASSFSFIARRT</sequence>
<dbReference type="GO" id="GO:0032259">
    <property type="term" value="P:methylation"/>
    <property type="evidence" value="ECO:0007669"/>
    <property type="project" value="UniProtKB-KW"/>
</dbReference>
<name>A0A250DRL0_9BURK</name>
<dbReference type="CDD" id="cd02440">
    <property type="entry name" value="AdoMet_MTases"/>
    <property type="match status" value="1"/>
</dbReference>
<dbReference type="InterPro" id="IPR029063">
    <property type="entry name" value="SAM-dependent_MTases_sf"/>
</dbReference>
<dbReference type="PANTHER" id="PTHR43667:SF2">
    <property type="entry name" value="FATTY ACID C-METHYL TRANSFERASE"/>
    <property type="match status" value="1"/>
</dbReference>
<keyword evidence="2" id="KW-0489">Methyltransferase</keyword>
<evidence type="ECO:0000259" key="1">
    <source>
        <dbReference type="Pfam" id="PF13649"/>
    </source>
</evidence>
<protein>
    <submittedName>
        <fullName evidence="2">SAM-dependent methyltransferase</fullName>
    </submittedName>
</protein>
<feature type="domain" description="Methyltransferase" evidence="1">
    <location>
        <begin position="93"/>
        <end position="194"/>
    </location>
</feature>
<dbReference type="PANTHER" id="PTHR43667">
    <property type="entry name" value="CYCLOPROPANE-FATTY-ACYL-PHOSPHOLIPID SYNTHASE"/>
    <property type="match status" value="1"/>
</dbReference>
<dbReference type="InterPro" id="IPR041698">
    <property type="entry name" value="Methyltransf_25"/>
</dbReference>
<dbReference type="KEGG" id="vbo:CKY39_30035"/>
<dbReference type="Gene3D" id="3.40.50.150">
    <property type="entry name" value="Vaccinia Virus protein VP39"/>
    <property type="match status" value="1"/>
</dbReference>
<evidence type="ECO:0000313" key="3">
    <source>
        <dbReference type="Proteomes" id="UP000217154"/>
    </source>
</evidence>
<organism evidence="2 3">
    <name type="scientific">Variovorax boronicumulans</name>
    <dbReference type="NCBI Taxonomy" id="436515"/>
    <lineage>
        <taxon>Bacteria</taxon>
        <taxon>Pseudomonadati</taxon>
        <taxon>Pseudomonadota</taxon>
        <taxon>Betaproteobacteria</taxon>
        <taxon>Burkholderiales</taxon>
        <taxon>Comamonadaceae</taxon>
        <taxon>Variovorax</taxon>
    </lineage>
</organism>
<gene>
    <name evidence="2" type="ORF">CKY39_30035</name>
</gene>
<dbReference type="InterPro" id="IPR050723">
    <property type="entry name" value="CFA/CMAS"/>
</dbReference>